<dbReference type="eggNOG" id="COG1493">
    <property type="taxonomic scope" value="Bacteria"/>
</dbReference>
<dbReference type="Pfam" id="PF07475">
    <property type="entry name" value="Hpr_kinase_C"/>
    <property type="match status" value="1"/>
</dbReference>
<keyword evidence="2" id="KW-0418">Kinase</keyword>
<protein>
    <submittedName>
        <fullName evidence="2">HPr kinase</fullName>
    </submittedName>
</protein>
<accession>G6EIC1</accession>
<dbReference type="InterPro" id="IPR011104">
    <property type="entry name" value="Hpr_kin/Pase_C"/>
</dbReference>
<dbReference type="SUPFAM" id="SSF53795">
    <property type="entry name" value="PEP carboxykinase-like"/>
    <property type="match status" value="1"/>
</dbReference>
<dbReference type="PATRIC" id="fig|1088721.3.peg.4028"/>
<evidence type="ECO:0000313" key="2">
    <source>
        <dbReference type="EMBL" id="EHJ58863.1"/>
    </source>
</evidence>
<sequence length="149" mass="15702">MAGPMMATGEEITRQATCIEIDGRGVLIEGAPGSGKTSLALELIDRGARLVGDDGVLLRAEGSRLIASPHPRTRGLIEVRNLGILKFPCTEGVALALALTLDAKAPRFVEEAGALEIAGIALPHLRIWPEGGPLAIKAELALRHFGLHF</sequence>
<dbReference type="GO" id="GO:0000155">
    <property type="term" value="F:phosphorelay sensor kinase activity"/>
    <property type="evidence" value="ECO:0007669"/>
    <property type="project" value="InterPro"/>
</dbReference>
<dbReference type="AlphaFoldDB" id="G6EIC1"/>
<dbReference type="GO" id="GO:0006109">
    <property type="term" value="P:regulation of carbohydrate metabolic process"/>
    <property type="evidence" value="ECO:0007669"/>
    <property type="project" value="InterPro"/>
</dbReference>
<dbReference type="Gene3D" id="3.40.50.300">
    <property type="entry name" value="P-loop containing nucleotide triphosphate hydrolases"/>
    <property type="match status" value="1"/>
</dbReference>
<dbReference type="STRING" id="1088721.JI59_02445"/>
<organism evidence="2 3">
    <name type="scientific">Novosphingobium pentaromativorans US6-1</name>
    <dbReference type="NCBI Taxonomy" id="1088721"/>
    <lineage>
        <taxon>Bacteria</taxon>
        <taxon>Pseudomonadati</taxon>
        <taxon>Pseudomonadota</taxon>
        <taxon>Alphaproteobacteria</taxon>
        <taxon>Sphingomonadales</taxon>
        <taxon>Sphingomonadaceae</taxon>
        <taxon>Novosphingobium</taxon>
    </lineage>
</organism>
<reference evidence="2 3" key="1">
    <citation type="journal article" date="2012" name="J. Bacteriol.">
        <title>Genome sequence of benzo(a)pyrene-degrading bacterium Novosphingobium pentaromativorans US6-1.</title>
        <authorList>
            <person name="Luo Y.R."/>
            <person name="Kang S.G."/>
            <person name="Kim S.J."/>
            <person name="Kim M.R."/>
            <person name="Li N."/>
            <person name="Lee J.H."/>
            <person name="Kwon K.K."/>
        </authorList>
    </citation>
    <scope>NUCLEOTIDE SEQUENCE [LARGE SCALE GENOMIC DNA]</scope>
    <source>
        <strain evidence="2 3">US6-1</strain>
    </source>
</reference>
<comment type="caution">
    <text evidence="2">The sequence shown here is derived from an EMBL/GenBank/DDBJ whole genome shotgun (WGS) entry which is preliminary data.</text>
</comment>
<proteinExistence type="predicted"/>
<gene>
    <name evidence="2" type="ORF">NSU_4092</name>
</gene>
<dbReference type="GO" id="GO:0005524">
    <property type="term" value="F:ATP binding"/>
    <property type="evidence" value="ECO:0007669"/>
    <property type="project" value="InterPro"/>
</dbReference>
<evidence type="ECO:0000313" key="3">
    <source>
        <dbReference type="Proteomes" id="UP000004030"/>
    </source>
</evidence>
<dbReference type="RefSeq" id="WP_007015000.1">
    <property type="nucleotide sequence ID" value="NZ_AGFM01000064.1"/>
</dbReference>
<dbReference type="InterPro" id="IPR027417">
    <property type="entry name" value="P-loop_NTPase"/>
</dbReference>
<evidence type="ECO:0000259" key="1">
    <source>
        <dbReference type="Pfam" id="PF07475"/>
    </source>
</evidence>
<dbReference type="EMBL" id="AGFM01000064">
    <property type="protein sequence ID" value="EHJ58863.1"/>
    <property type="molecule type" value="Genomic_DNA"/>
</dbReference>
<dbReference type="CDD" id="cd01918">
    <property type="entry name" value="HprK_C"/>
    <property type="match status" value="1"/>
</dbReference>
<feature type="domain" description="HPr kinase/phosphorylase C-terminal" evidence="1">
    <location>
        <begin position="11"/>
        <end position="87"/>
    </location>
</feature>
<keyword evidence="3" id="KW-1185">Reference proteome</keyword>
<dbReference type="Proteomes" id="UP000004030">
    <property type="component" value="Unassembled WGS sequence"/>
</dbReference>
<name>G6EIC1_9SPHN</name>
<keyword evidence="2" id="KW-0808">Transferase</keyword>